<evidence type="ECO:0000256" key="4">
    <source>
        <dbReference type="ARBA" id="ARBA00022824"/>
    </source>
</evidence>
<keyword evidence="4" id="KW-0256">Endoplasmic reticulum</keyword>
<dbReference type="GO" id="GO:0005783">
    <property type="term" value="C:endoplasmic reticulum"/>
    <property type="evidence" value="ECO:0007669"/>
    <property type="project" value="UniProtKB-SubCell"/>
</dbReference>
<evidence type="ECO:0000256" key="5">
    <source>
        <dbReference type="ARBA" id="ARBA00023128"/>
    </source>
</evidence>
<keyword evidence="8" id="KW-0732">Signal</keyword>
<dbReference type="GO" id="GO:0016020">
    <property type="term" value="C:membrane"/>
    <property type="evidence" value="ECO:0007669"/>
    <property type="project" value="UniProtKB-SubCell"/>
</dbReference>
<dbReference type="GO" id="GO:0005739">
    <property type="term" value="C:mitochondrion"/>
    <property type="evidence" value="ECO:0007669"/>
    <property type="project" value="UniProtKB-SubCell"/>
</dbReference>
<feature type="region of interest" description="Disordered" evidence="7">
    <location>
        <begin position="471"/>
        <end position="490"/>
    </location>
</feature>
<dbReference type="InterPro" id="IPR052374">
    <property type="entry name" value="SERAC1"/>
</dbReference>
<comment type="caution">
    <text evidence="9">The sequence shown here is derived from an EMBL/GenBank/DDBJ whole genome shotgun (WGS) entry which is preliminary data.</text>
</comment>
<keyword evidence="6" id="KW-0472">Membrane</keyword>
<keyword evidence="10" id="KW-1185">Reference proteome</keyword>
<comment type="subcellular location">
    <subcellularLocation>
        <location evidence="2">Endoplasmic reticulum</location>
    </subcellularLocation>
    <subcellularLocation>
        <location evidence="3">Membrane</location>
    </subcellularLocation>
    <subcellularLocation>
        <location evidence="1">Mitochondrion</location>
    </subcellularLocation>
</comment>
<sequence>MGISVARELAIGLLLIALPVSVRRPQHKMAASDVVPQDGGGTVRLHPYLITLVRWCVSCLWSSAHELLRRLLAAPLPHLPQITAGKPAGRAAKPRAAGSEHLHAEARVECAVLHAPASHSLDVIFVHGLYGSLGNTWRQGEWRTKYKLDPTKVPLKNHSSEPCSCTQDKQEQPYEHTREMYAYEANDNDTVTFQQLNGCFQKILPNENSLITEKFYNNTLLDVDVDSYETQAKFVTEMFKNDCDTNCDVNKCNVDERCAVDCKCKSSEACKCRAAGCQAGCGCTCDDCYSACWPRDWIKEDFPGARVISINYTSDPYLWRPLWVKGAKRLRLHERAQQMTEQLLALGVGQRPIVWVGHSKGGLFIKQIYCDAYEAHLKLEKSVKKQQSILNNNSEDQSDREYIKNNNVNTSIDIDNRFTRSNDNDAIHKNREQRSEDCDSLLNNFIKEHNSATCATNGGTKLRSIDEMNEIRNNNNSGNSSFNEDNQDLDTNFKMDEEDDEVYYTQNGDVVNKQARCSEDSEYIDISVRTDEQHSLVQDDVAREDSDVLSSNSEEESARLAARAALWARSSGFMFYSVPHRGSPLALIKTPLTCRSVELMEIAKDCSLVVSLQTRWLAAAAAARAAVRSLVETRRTLMSVLWLRIVSEDSADAGVGVLHGVSVDHREICKPASRRCLLYTELTHLIQSALRRCRCQ</sequence>
<feature type="compositionally biased region" description="Low complexity" evidence="7">
    <location>
        <begin position="471"/>
        <end position="484"/>
    </location>
</feature>
<evidence type="ECO:0008006" key="11">
    <source>
        <dbReference type="Google" id="ProtNLM"/>
    </source>
</evidence>
<feature type="chain" id="PRO_5042223494" description="Protein SERAC1" evidence="8">
    <location>
        <begin position="24"/>
        <end position="696"/>
    </location>
</feature>
<dbReference type="SUPFAM" id="SSF53474">
    <property type="entry name" value="alpha/beta-Hydrolases"/>
    <property type="match status" value="1"/>
</dbReference>
<evidence type="ECO:0000256" key="1">
    <source>
        <dbReference type="ARBA" id="ARBA00004173"/>
    </source>
</evidence>
<reference evidence="9" key="1">
    <citation type="submission" date="2023-03" db="EMBL/GenBank/DDBJ databases">
        <title>Chromosome-level genomes of two armyworms, Mythimna separata and Mythimna loreyi, provide insights into the biosynthesis and reception of sex pheromones.</title>
        <authorList>
            <person name="Zhao H."/>
        </authorList>
    </citation>
    <scope>NUCLEOTIDE SEQUENCE</scope>
    <source>
        <strain evidence="9">BeijingLab</strain>
        <tissue evidence="9">Pupa</tissue>
    </source>
</reference>
<evidence type="ECO:0000256" key="6">
    <source>
        <dbReference type="ARBA" id="ARBA00023136"/>
    </source>
</evidence>
<evidence type="ECO:0000313" key="9">
    <source>
        <dbReference type="EMBL" id="KAJ8704197.1"/>
    </source>
</evidence>
<dbReference type="PANTHER" id="PTHR48182">
    <property type="entry name" value="PROTEIN SERAC1"/>
    <property type="match status" value="1"/>
</dbReference>
<evidence type="ECO:0000256" key="8">
    <source>
        <dbReference type="SAM" id="SignalP"/>
    </source>
</evidence>
<feature type="signal peptide" evidence="8">
    <location>
        <begin position="1"/>
        <end position="23"/>
    </location>
</feature>
<accession>A0AAD8DJN6</accession>
<name>A0AAD8DJN6_MYTSE</name>
<gene>
    <name evidence="9" type="ORF">PYW07_013491</name>
</gene>
<dbReference type="AlphaFoldDB" id="A0AAD8DJN6"/>
<keyword evidence="5" id="KW-0496">Mitochondrion</keyword>
<organism evidence="9 10">
    <name type="scientific">Mythimna separata</name>
    <name type="common">Oriental armyworm</name>
    <name type="synonym">Pseudaletia separata</name>
    <dbReference type="NCBI Taxonomy" id="271217"/>
    <lineage>
        <taxon>Eukaryota</taxon>
        <taxon>Metazoa</taxon>
        <taxon>Ecdysozoa</taxon>
        <taxon>Arthropoda</taxon>
        <taxon>Hexapoda</taxon>
        <taxon>Insecta</taxon>
        <taxon>Pterygota</taxon>
        <taxon>Neoptera</taxon>
        <taxon>Endopterygota</taxon>
        <taxon>Lepidoptera</taxon>
        <taxon>Glossata</taxon>
        <taxon>Ditrysia</taxon>
        <taxon>Noctuoidea</taxon>
        <taxon>Noctuidae</taxon>
        <taxon>Noctuinae</taxon>
        <taxon>Hadenini</taxon>
        <taxon>Mythimna</taxon>
    </lineage>
</organism>
<evidence type="ECO:0000256" key="3">
    <source>
        <dbReference type="ARBA" id="ARBA00004370"/>
    </source>
</evidence>
<proteinExistence type="predicted"/>
<protein>
    <recommendedName>
        <fullName evidence="11">Protein SERAC1</fullName>
    </recommendedName>
</protein>
<dbReference type="PANTHER" id="PTHR48182:SF2">
    <property type="entry name" value="PROTEIN SERAC1"/>
    <property type="match status" value="1"/>
</dbReference>
<dbReference type="Proteomes" id="UP001231518">
    <property type="component" value="Chromosome 31"/>
</dbReference>
<dbReference type="InterPro" id="IPR029058">
    <property type="entry name" value="AB_hydrolase_fold"/>
</dbReference>
<evidence type="ECO:0000313" key="10">
    <source>
        <dbReference type="Proteomes" id="UP001231518"/>
    </source>
</evidence>
<dbReference type="EMBL" id="JARGEI010000032">
    <property type="protein sequence ID" value="KAJ8704197.1"/>
    <property type="molecule type" value="Genomic_DNA"/>
</dbReference>
<evidence type="ECO:0000256" key="7">
    <source>
        <dbReference type="SAM" id="MobiDB-lite"/>
    </source>
</evidence>
<evidence type="ECO:0000256" key="2">
    <source>
        <dbReference type="ARBA" id="ARBA00004240"/>
    </source>
</evidence>